<protein>
    <submittedName>
        <fullName evidence="1">Uncharacterized protein</fullName>
    </submittedName>
</protein>
<dbReference type="AlphaFoldDB" id="A0A0L8GH34"/>
<sequence length="93" mass="10357">MLNTLYTTIFSLIALTASGGGISFVSPSTFCTYFRYVYRLSFDIFISMESPLTACAKLGFPLETLLHTLSSSMGRTLSATIRVAIFVKRQKRK</sequence>
<evidence type="ECO:0000313" key="1">
    <source>
        <dbReference type="EMBL" id="KOF75860.1"/>
    </source>
</evidence>
<dbReference type="EMBL" id="KQ421987">
    <property type="protein sequence ID" value="KOF75860.1"/>
    <property type="molecule type" value="Genomic_DNA"/>
</dbReference>
<accession>A0A0L8GH34</accession>
<organism evidence="1">
    <name type="scientific">Octopus bimaculoides</name>
    <name type="common">California two-spotted octopus</name>
    <dbReference type="NCBI Taxonomy" id="37653"/>
    <lineage>
        <taxon>Eukaryota</taxon>
        <taxon>Metazoa</taxon>
        <taxon>Spiralia</taxon>
        <taxon>Lophotrochozoa</taxon>
        <taxon>Mollusca</taxon>
        <taxon>Cephalopoda</taxon>
        <taxon>Coleoidea</taxon>
        <taxon>Octopodiformes</taxon>
        <taxon>Octopoda</taxon>
        <taxon>Incirrata</taxon>
        <taxon>Octopodidae</taxon>
        <taxon>Octopus</taxon>
    </lineage>
</organism>
<name>A0A0L8GH34_OCTBM</name>
<reference evidence="1" key="1">
    <citation type="submission" date="2015-07" db="EMBL/GenBank/DDBJ databases">
        <title>MeaNS - Measles Nucleotide Surveillance Program.</title>
        <authorList>
            <person name="Tran T."/>
            <person name="Druce J."/>
        </authorList>
    </citation>
    <scope>NUCLEOTIDE SEQUENCE</scope>
    <source>
        <strain evidence="1">UCB-OBI-ISO-001</strain>
        <tissue evidence="1">Gonad</tissue>
    </source>
</reference>
<gene>
    <name evidence="1" type="ORF">OCBIM_22034145mg</name>
</gene>
<proteinExistence type="predicted"/>